<dbReference type="Pfam" id="PF13193">
    <property type="entry name" value="AMP-binding_C"/>
    <property type="match status" value="1"/>
</dbReference>
<dbReference type="CDD" id="cd05911">
    <property type="entry name" value="Firefly_Luc_like"/>
    <property type="match status" value="1"/>
</dbReference>
<dbReference type="Gene3D" id="3.40.50.12780">
    <property type="entry name" value="N-terminal domain of ligase-like"/>
    <property type="match status" value="1"/>
</dbReference>
<name>A0A167IEU1_CALVF</name>
<dbReference type="AlphaFoldDB" id="A0A167IEU1"/>
<dbReference type="InterPro" id="IPR042099">
    <property type="entry name" value="ANL_N_sf"/>
</dbReference>
<reference evidence="4 5" key="1">
    <citation type="journal article" date="2016" name="Mol. Biol. Evol.">
        <title>Comparative Genomics of Early-Diverging Mushroom-Forming Fungi Provides Insights into the Origins of Lignocellulose Decay Capabilities.</title>
        <authorList>
            <person name="Nagy L.G."/>
            <person name="Riley R."/>
            <person name="Tritt A."/>
            <person name="Adam C."/>
            <person name="Daum C."/>
            <person name="Floudas D."/>
            <person name="Sun H."/>
            <person name="Yadav J.S."/>
            <person name="Pangilinan J."/>
            <person name="Larsson K.H."/>
            <person name="Matsuura K."/>
            <person name="Barry K."/>
            <person name="Labutti K."/>
            <person name="Kuo R."/>
            <person name="Ohm R.A."/>
            <person name="Bhattacharya S.S."/>
            <person name="Shirouzu T."/>
            <person name="Yoshinaga Y."/>
            <person name="Martin F.M."/>
            <person name="Grigoriev I.V."/>
            <person name="Hibbett D.S."/>
        </authorList>
    </citation>
    <scope>NUCLEOTIDE SEQUENCE [LARGE SCALE GENOMIC DNA]</scope>
    <source>
        <strain evidence="4 5">TUFC12733</strain>
    </source>
</reference>
<keyword evidence="1" id="KW-0472">Membrane</keyword>
<organism evidence="4 5">
    <name type="scientific">Calocera viscosa (strain TUFC12733)</name>
    <dbReference type="NCBI Taxonomy" id="1330018"/>
    <lineage>
        <taxon>Eukaryota</taxon>
        <taxon>Fungi</taxon>
        <taxon>Dikarya</taxon>
        <taxon>Basidiomycota</taxon>
        <taxon>Agaricomycotina</taxon>
        <taxon>Dacrymycetes</taxon>
        <taxon>Dacrymycetales</taxon>
        <taxon>Dacrymycetaceae</taxon>
        <taxon>Calocera</taxon>
    </lineage>
</organism>
<feature type="domain" description="AMP-binding enzyme C-terminal" evidence="3">
    <location>
        <begin position="462"/>
        <end position="549"/>
    </location>
</feature>
<dbReference type="GO" id="GO:0016405">
    <property type="term" value="F:CoA-ligase activity"/>
    <property type="evidence" value="ECO:0007669"/>
    <property type="project" value="TreeGrafter"/>
</dbReference>
<dbReference type="EMBL" id="KV417309">
    <property type="protein sequence ID" value="KZO92578.1"/>
    <property type="molecule type" value="Genomic_DNA"/>
</dbReference>
<dbReference type="Gene3D" id="3.30.300.30">
    <property type="match status" value="1"/>
</dbReference>
<dbReference type="PANTHER" id="PTHR24096">
    <property type="entry name" value="LONG-CHAIN-FATTY-ACID--COA LIGASE"/>
    <property type="match status" value="1"/>
</dbReference>
<evidence type="ECO:0000256" key="1">
    <source>
        <dbReference type="SAM" id="Phobius"/>
    </source>
</evidence>
<keyword evidence="5" id="KW-1185">Reference proteome</keyword>
<dbReference type="Pfam" id="PF00501">
    <property type="entry name" value="AMP-binding"/>
    <property type="match status" value="1"/>
</dbReference>
<keyword evidence="4" id="KW-0436">Ligase</keyword>
<dbReference type="InterPro" id="IPR020845">
    <property type="entry name" value="AMP-binding_CS"/>
</dbReference>
<feature type="domain" description="AMP-dependent synthetase/ligase" evidence="2">
    <location>
        <begin position="48"/>
        <end position="410"/>
    </location>
</feature>
<proteinExistence type="predicted"/>
<sequence length="574" mass="63260">MPNFEPTLRLPYQYPRHLTVPQFVLDEVSHPLRPSRLRGSPWLIDDASGRAYGSQEIRERVERLARAVKERWAVGAGDVVCLYSPNHIDYPIVIWAMHRLGCTVSCANPAYTSGELEYQLRETAAKLLFTSTAALEVASKAWEAAGAGRGRIVVFSPPPPDVLPTVQQLVSSGWHMDKNYLEPHGHSVGDSVAFLGFSSGTTGLPKAVAVAHRNVVAVMLQIAAHHQANAAGGREERWMRPGDLVLAVLPFYHIYGLVAIMHAMIFAGGGIVIVQQFHPQQFLETIVRRRITHLPLVPPIVVLLLKSPMTKKYDLSHIRWVVCAAAPISEQVLQEFRALLPRAHIGMGYGLTETTTLVSLFDMHRASVAGSSGFLVPDTVARIVQPDGRLADPGEPGEIWVKGPQMALGYSNNKQVTEETFLPDGWVRTGDEGFVGKDGSLHVVDRLKELIKVSGFQVAPAELEGHLLLHPYVQDAGVVGVPDDYKGEVPLAFVVLKEPLAQKAASGPREAGEIKQELRKWVSDQKVRYKWLEGGVEFVHAIPKNPSGKILRRLLRDQAKAIVDGRQKKRNAKL</sequence>
<dbReference type="Proteomes" id="UP000076738">
    <property type="component" value="Unassembled WGS sequence"/>
</dbReference>
<dbReference type="PROSITE" id="PS00455">
    <property type="entry name" value="AMP_BINDING"/>
    <property type="match status" value="1"/>
</dbReference>
<evidence type="ECO:0000313" key="4">
    <source>
        <dbReference type="EMBL" id="KZO92578.1"/>
    </source>
</evidence>
<dbReference type="SUPFAM" id="SSF56801">
    <property type="entry name" value="Acetyl-CoA synthetase-like"/>
    <property type="match status" value="1"/>
</dbReference>
<evidence type="ECO:0000259" key="3">
    <source>
        <dbReference type="Pfam" id="PF13193"/>
    </source>
</evidence>
<dbReference type="PANTHER" id="PTHR24096:SF422">
    <property type="entry name" value="BCDNA.GH02901"/>
    <property type="match status" value="1"/>
</dbReference>
<evidence type="ECO:0000313" key="5">
    <source>
        <dbReference type="Proteomes" id="UP000076738"/>
    </source>
</evidence>
<gene>
    <name evidence="4" type="ORF">CALVIDRAFT_520128</name>
</gene>
<feature type="transmembrane region" description="Helical" evidence="1">
    <location>
        <begin position="244"/>
        <end position="274"/>
    </location>
</feature>
<dbReference type="STRING" id="1330018.A0A167IEU1"/>
<dbReference type="InterPro" id="IPR025110">
    <property type="entry name" value="AMP-bd_C"/>
</dbReference>
<keyword evidence="1" id="KW-0812">Transmembrane</keyword>
<evidence type="ECO:0000259" key="2">
    <source>
        <dbReference type="Pfam" id="PF00501"/>
    </source>
</evidence>
<accession>A0A167IEU1</accession>
<keyword evidence="1" id="KW-1133">Transmembrane helix</keyword>
<dbReference type="OrthoDB" id="6509636at2759"/>
<dbReference type="InterPro" id="IPR000873">
    <property type="entry name" value="AMP-dep_synth/lig_dom"/>
</dbReference>
<dbReference type="InterPro" id="IPR045851">
    <property type="entry name" value="AMP-bd_C_sf"/>
</dbReference>
<protein>
    <submittedName>
        <fullName evidence="4">Amp dependent CoA ligase</fullName>
    </submittedName>
</protein>